<dbReference type="AlphaFoldDB" id="A0AAN7TRC1"/>
<gene>
    <name evidence="2" type="ORF">LTR62_002376</name>
</gene>
<feature type="compositionally biased region" description="Acidic residues" evidence="1">
    <location>
        <begin position="485"/>
        <end position="495"/>
    </location>
</feature>
<reference evidence="2" key="1">
    <citation type="submission" date="2023-08" db="EMBL/GenBank/DDBJ databases">
        <title>Black Yeasts Isolated from many extreme environments.</title>
        <authorList>
            <person name="Coleine C."/>
            <person name="Stajich J.E."/>
            <person name="Selbmann L."/>
        </authorList>
    </citation>
    <scope>NUCLEOTIDE SEQUENCE</scope>
    <source>
        <strain evidence="2">CCFEE 5401</strain>
    </source>
</reference>
<feature type="compositionally biased region" description="Basic and acidic residues" evidence="1">
    <location>
        <begin position="472"/>
        <end position="484"/>
    </location>
</feature>
<accession>A0AAN7TRC1</accession>
<feature type="compositionally biased region" description="Basic residues" evidence="1">
    <location>
        <begin position="383"/>
        <end position="392"/>
    </location>
</feature>
<evidence type="ECO:0000313" key="3">
    <source>
        <dbReference type="Proteomes" id="UP001310890"/>
    </source>
</evidence>
<feature type="compositionally biased region" description="Basic and acidic residues" evidence="1">
    <location>
        <begin position="496"/>
        <end position="513"/>
    </location>
</feature>
<proteinExistence type="predicted"/>
<organism evidence="2 3">
    <name type="scientific">Meristemomyces frigidus</name>
    <dbReference type="NCBI Taxonomy" id="1508187"/>
    <lineage>
        <taxon>Eukaryota</taxon>
        <taxon>Fungi</taxon>
        <taxon>Dikarya</taxon>
        <taxon>Ascomycota</taxon>
        <taxon>Pezizomycotina</taxon>
        <taxon>Dothideomycetes</taxon>
        <taxon>Dothideomycetidae</taxon>
        <taxon>Mycosphaerellales</taxon>
        <taxon>Teratosphaeriaceae</taxon>
        <taxon>Meristemomyces</taxon>
    </lineage>
</organism>
<dbReference type="Proteomes" id="UP001310890">
    <property type="component" value="Unassembled WGS sequence"/>
</dbReference>
<feature type="region of interest" description="Disordered" evidence="1">
    <location>
        <begin position="339"/>
        <end position="543"/>
    </location>
</feature>
<dbReference type="EMBL" id="JAVRRL010000017">
    <property type="protein sequence ID" value="KAK5114441.1"/>
    <property type="molecule type" value="Genomic_DNA"/>
</dbReference>
<sequence>MPAYGPAGGFPRYHPQGYNNGCIMQPHDFMMPIPQASQQHPDMVMQPSFPPAAQQQQFQQGYGRLVGHGMASMPARSLGRGQLQGGMNGGGYLGQPMLSQPYAQFHGPVYNSAAPLGQLGSQGYNGGSYGMPPPVNALRTISSQQYAYASTQAYGLPPVGRRDSLQGSYDGAVFAPVVDASTSMSIQQSSLPSGVLNPTDEAPASGADMGGLRVSQSASMVGTPAYYPVARVQQAQADGMRPTQAIIVSDDDEDADAECEVDDGYQARENEGTAWAVVSRTGAVVIPGDKPKEPKQLQSMFAYWMLNRRKPAPNRHKEEKPILLKEGEFTWAEIKETRARVIRERTPPPSITPPTPVGKGRPSKRKASEVDVDGVEQPSAKRAAAKRSRPAKPKPDASQLTAAQRSRAEKRDAARARKAAAKALAAGRAGKESADSSEEVAAAPSSLGAEETTLAEPALSVEEQATLQAQFRAEDARERALRAQEDEESLDEDEEAARSTRQGEADQTEERSLEAQMLAYFAEADTPTAVQQVAEDSEESEEE</sequence>
<feature type="compositionally biased region" description="Pro residues" evidence="1">
    <location>
        <begin position="347"/>
        <end position="356"/>
    </location>
</feature>
<evidence type="ECO:0000313" key="2">
    <source>
        <dbReference type="EMBL" id="KAK5114441.1"/>
    </source>
</evidence>
<protein>
    <submittedName>
        <fullName evidence="2">Uncharacterized protein</fullName>
    </submittedName>
</protein>
<name>A0AAN7TRC1_9PEZI</name>
<evidence type="ECO:0000256" key="1">
    <source>
        <dbReference type="SAM" id="MobiDB-lite"/>
    </source>
</evidence>
<comment type="caution">
    <text evidence="2">The sequence shown here is derived from an EMBL/GenBank/DDBJ whole genome shotgun (WGS) entry which is preliminary data.</text>
</comment>
<feature type="compositionally biased region" description="Basic and acidic residues" evidence="1">
    <location>
        <begin position="406"/>
        <end position="415"/>
    </location>
</feature>